<accession>A0A7J7IZ76</accession>
<evidence type="ECO:0000313" key="1">
    <source>
        <dbReference type="EMBL" id="KAF6019189.1"/>
    </source>
</evidence>
<dbReference type="EMBL" id="VXIV02003250">
    <property type="protein sequence ID" value="KAF6019189.1"/>
    <property type="molecule type" value="Genomic_DNA"/>
</dbReference>
<proteinExistence type="predicted"/>
<sequence>MFSGTHHWLDVTMLRHSNVVWLSFVTDYESVIAHEILHGWCLCAVCILGCFSRWGIAALTHIWTADLDH</sequence>
<dbReference type="AlphaFoldDB" id="A0A7J7IZ76"/>
<organism evidence="1 2">
    <name type="scientific">Bugula neritina</name>
    <name type="common">Brown bryozoan</name>
    <name type="synonym">Sertularia neritina</name>
    <dbReference type="NCBI Taxonomy" id="10212"/>
    <lineage>
        <taxon>Eukaryota</taxon>
        <taxon>Metazoa</taxon>
        <taxon>Spiralia</taxon>
        <taxon>Lophotrochozoa</taxon>
        <taxon>Bryozoa</taxon>
        <taxon>Gymnolaemata</taxon>
        <taxon>Cheilostomatida</taxon>
        <taxon>Flustrina</taxon>
        <taxon>Buguloidea</taxon>
        <taxon>Bugulidae</taxon>
        <taxon>Bugula</taxon>
    </lineage>
</organism>
<keyword evidence="2" id="KW-1185">Reference proteome</keyword>
<name>A0A7J7IZ76_BUGNE</name>
<dbReference type="Proteomes" id="UP000593567">
    <property type="component" value="Unassembled WGS sequence"/>
</dbReference>
<reference evidence="1" key="1">
    <citation type="submission" date="2020-06" db="EMBL/GenBank/DDBJ databases">
        <title>Draft genome of Bugula neritina, a colonial animal packing powerful symbionts and potential medicines.</title>
        <authorList>
            <person name="Rayko M."/>
        </authorList>
    </citation>
    <scope>NUCLEOTIDE SEQUENCE [LARGE SCALE GENOMIC DNA]</scope>
    <source>
        <strain evidence="1">Kwan_BN1</strain>
    </source>
</reference>
<protein>
    <submittedName>
        <fullName evidence="1">Uncharacterized protein</fullName>
    </submittedName>
</protein>
<evidence type="ECO:0000313" key="2">
    <source>
        <dbReference type="Proteomes" id="UP000593567"/>
    </source>
</evidence>
<gene>
    <name evidence="1" type="ORF">EB796_022492</name>
</gene>
<comment type="caution">
    <text evidence="1">The sequence shown here is derived from an EMBL/GenBank/DDBJ whole genome shotgun (WGS) entry which is preliminary data.</text>
</comment>